<keyword evidence="12 16" id="KW-0406">Ion transport</keyword>
<dbReference type="FunFam" id="2.60.120.10:FF:000074">
    <property type="entry name" value="Potassium channel KAT2"/>
    <property type="match status" value="1"/>
</dbReference>
<evidence type="ECO:0000256" key="16">
    <source>
        <dbReference type="RuleBase" id="RU369015"/>
    </source>
</evidence>
<dbReference type="SMART" id="SM00248">
    <property type="entry name" value="ANK"/>
    <property type="match status" value="5"/>
</dbReference>
<dbReference type="SUPFAM" id="SSF48403">
    <property type="entry name" value="Ankyrin repeat"/>
    <property type="match status" value="1"/>
</dbReference>
<evidence type="ECO:0000313" key="19">
    <source>
        <dbReference type="EMBL" id="KAJ8499467.1"/>
    </source>
</evidence>
<evidence type="ECO:0000256" key="12">
    <source>
        <dbReference type="ARBA" id="ARBA00023065"/>
    </source>
</evidence>
<dbReference type="GO" id="GO:0005249">
    <property type="term" value="F:voltage-gated potassium channel activity"/>
    <property type="evidence" value="ECO:0007669"/>
    <property type="project" value="UniProtKB-UniRule"/>
</dbReference>
<proteinExistence type="inferred from homology"/>
<comment type="domain">
    <text evidence="16">The KHA domain (rich in hydrophobic and acidic residues) present in the C-terminal part is likely to be important for tetramerization.</text>
</comment>
<dbReference type="Pfam" id="PF12796">
    <property type="entry name" value="Ank_2"/>
    <property type="match status" value="2"/>
</dbReference>
<sequence>MAERRKSGVFNVSVPTICLQEAEKELSRDGSHYSLSSGILPSLGARSNLRVKLRSFIVSPYDRRYRAWETFLIILVIYSAWVSPFEFGFLEDSRGSLALVDNIVNAFFAIDIMLTFFVAYLDKATYLLVDDRKKIAWRYLHSWFILDVASTIPSEIARKMLPPKIRSYGFFNMLRLWRLRRVSALFARLEKDRNFNYFWVRCAKLICVTVFAIHCAGCFYFLLAARHHDPSQTWIGASMPDFHEQSLWIQYVTSMYWSITTLTTVGYGDLHAENIGEMIFNTFYMLFNLGLTAYLIGNMTNLVVHGTRRTRKYRDTIQAATGFAQRNQLPERLQDQMISHLSLKFRTDSEGLQQQETLDALPKAIRSSISHYLFYSVVQKVYLFQGVSQDLLFQLVSEMKGEYFPPREDVILQNEAPTDFYILVTGTLDVINHKDEKEEIVQVAKKGDVLGEIGVLCYRPQLFTVRTRSLCQLLRLNRNVFLSIIQSNIGDGTIIINNFLQHLKEQVDDPLMEGLLRETESMLTHGRLDLPLTLCFAVIRGDDLLLRQLLKRELDPNESDNSGHTALHIAASKGNEHCVRLLLDKGADPNRRDSEGSVPLWEAILGRHEQVAKVLRQNGAQLSSGDMGLFACTAAEQNSLELLEDIIRYGGDVTAAAKRDGNTALHRAVCDGNLRLVEFLLEQRADMDKPDHHGWTPRRLADQQSHDEIKALFEGKKTSDPISGAPLSTELRRLSSEPIVPIATDAIRPPSQDGAQEKNERARQANFHNSLFGIISTANFGRTQGHSGMLSSIAGPPRPMLGGSGRGRGNQQRMNLLRVTISCPERGEATDKLVLLPDSLRELLDIGSKKFGFSASKVLTADGAEVDDVKLIRDGDRLVLVGGGFVAGESGGHET</sequence>
<keyword evidence="10 16" id="KW-1133">Transmembrane helix</keyword>
<organism evidence="19 20">
    <name type="scientific">Ensete ventricosum</name>
    <name type="common">Abyssinian banana</name>
    <name type="synonym">Musa ensete</name>
    <dbReference type="NCBI Taxonomy" id="4639"/>
    <lineage>
        <taxon>Eukaryota</taxon>
        <taxon>Viridiplantae</taxon>
        <taxon>Streptophyta</taxon>
        <taxon>Embryophyta</taxon>
        <taxon>Tracheophyta</taxon>
        <taxon>Spermatophyta</taxon>
        <taxon>Magnoliopsida</taxon>
        <taxon>Liliopsida</taxon>
        <taxon>Zingiberales</taxon>
        <taxon>Musaceae</taxon>
        <taxon>Ensete</taxon>
    </lineage>
</organism>
<feature type="domain" description="KHA" evidence="18">
    <location>
        <begin position="818"/>
        <end position="895"/>
    </location>
</feature>
<comment type="subunit">
    <text evidence="16">The potassium channel is composed of a homo- or heterotetrameric complex of pore-forming subunits.</text>
</comment>
<keyword evidence="9 16" id="KW-0630">Potassium</keyword>
<evidence type="ECO:0000313" key="20">
    <source>
        <dbReference type="Proteomes" id="UP001222027"/>
    </source>
</evidence>
<name>A0AAV8RFW0_ENSVE</name>
<evidence type="ECO:0000256" key="13">
    <source>
        <dbReference type="ARBA" id="ARBA00023136"/>
    </source>
</evidence>
<dbReference type="PROSITE" id="PS50042">
    <property type="entry name" value="CNMP_BINDING_3"/>
    <property type="match status" value="1"/>
</dbReference>
<accession>A0AAV8RFW0</accession>
<dbReference type="InterPro" id="IPR000595">
    <property type="entry name" value="cNMP-bd_dom"/>
</dbReference>
<dbReference type="SMART" id="SM00100">
    <property type="entry name" value="cNMP"/>
    <property type="match status" value="1"/>
</dbReference>
<evidence type="ECO:0000256" key="4">
    <source>
        <dbReference type="ARBA" id="ARBA00022538"/>
    </source>
</evidence>
<dbReference type="Pfam" id="PF11834">
    <property type="entry name" value="KHA"/>
    <property type="match status" value="1"/>
</dbReference>
<dbReference type="EMBL" id="JAQQAF010000003">
    <property type="protein sequence ID" value="KAJ8499467.1"/>
    <property type="molecule type" value="Genomic_DNA"/>
</dbReference>
<evidence type="ECO:0000256" key="2">
    <source>
        <dbReference type="ARBA" id="ARBA00007929"/>
    </source>
</evidence>
<dbReference type="InterPro" id="IPR003938">
    <property type="entry name" value="K_chnl_volt-dep_EAG/ELK/ERG"/>
</dbReference>
<keyword evidence="4 16" id="KW-0633">Potassium transport</keyword>
<feature type="domain" description="Cyclic nucleotide-binding" evidence="17">
    <location>
        <begin position="383"/>
        <end position="502"/>
    </location>
</feature>
<keyword evidence="13 16" id="KW-0472">Membrane</keyword>
<keyword evidence="14 16" id="KW-0407">Ion channel</keyword>
<feature type="transmembrane region" description="Helical" evidence="16">
    <location>
        <begin position="283"/>
        <end position="304"/>
    </location>
</feature>
<dbReference type="CDD" id="cd00038">
    <property type="entry name" value="CAP_ED"/>
    <property type="match status" value="1"/>
</dbReference>
<reference evidence="19 20" key="1">
    <citation type="submission" date="2022-12" db="EMBL/GenBank/DDBJ databases">
        <title>Chromosome-scale assembly of the Ensete ventricosum genome.</title>
        <authorList>
            <person name="Dussert Y."/>
            <person name="Stocks J."/>
            <person name="Wendawek A."/>
            <person name="Woldeyes F."/>
            <person name="Nichols R.A."/>
            <person name="Borrell J.S."/>
        </authorList>
    </citation>
    <scope>NUCLEOTIDE SEQUENCE [LARGE SCALE GENOMIC DNA]</scope>
    <source>
        <strain evidence="20">cv. Maze</strain>
        <tissue evidence="19">Seeds</tissue>
    </source>
</reference>
<evidence type="ECO:0000256" key="3">
    <source>
        <dbReference type="ARBA" id="ARBA00022448"/>
    </source>
</evidence>
<evidence type="ECO:0000256" key="14">
    <source>
        <dbReference type="ARBA" id="ARBA00023303"/>
    </source>
</evidence>
<keyword evidence="8 16" id="KW-0851">Voltage-gated channel</keyword>
<comment type="function">
    <text evidence="16">Potassium channel.</text>
</comment>
<dbReference type="SUPFAM" id="SSF51206">
    <property type="entry name" value="cAMP-binding domain-like"/>
    <property type="match status" value="1"/>
</dbReference>
<dbReference type="Proteomes" id="UP001222027">
    <property type="component" value="Unassembled WGS sequence"/>
</dbReference>
<dbReference type="SUPFAM" id="SSF81324">
    <property type="entry name" value="Voltage-gated potassium channels"/>
    <property type="match status" value="1"/>
</dbReference>
<dbReference type="Gene3D" id="1.25.40.20">
    <property type="entry name" value="Ankyrin repeat-containing domain"/>
    <property type="match status" value="1"/>
</dbReference>
<dbReference type="Gene3D" id="2.60.120.10">
    <property type="entry name" value="Jelly Rolls"/>
    <property type="match status" value="1"/>
</dbReference>
<keyword evidence="7 16" id="KW-0631">Potassium channel</keyword>
<gene>
    <name evidence="19" type="ORF">OPV22_010019</name>
</gene>
<dbReference type="PROSITE" id="PS50088">
    <property type="entry name" value="ANK_REPEAT"/>
    <property type="match status" value="2"/>
</dbReference>
<evidence type="ECO:0000256" key="8">
    <source>
        <dbReference type="ARBA" id="ARBA00022882"/>
    </source>
</evidence>
<evidence type="ECO:0000256" key="15">
    <source>
        <dbReference type="PROSITE-ProRule" id="PRU00023"/>
    </source>
</evidence>
<comment type="subcellular location">
    <subcellularLocation>
        <location evidence="1 16">Membrane</location>
        <topology evidence="1 16">Multi-pass membrane protein</topology>
    </subcellularLocation>
</comment>
<keyword evidence="20" id="KW-1185">Reference proteome</keyword>
<protein>
    <recommendedName>
        <fullName evidence="16">Potassium channel</fullName>
    </recommendedName>
</protein>
<dbReference type="InterPro" id="IPR014710">
    <property type="entry name" value="RmlC-like_jellyroll"/>
</dbReference>
<evidence type="ECO:0000259" key="17">
    <source>
        <dbReference type="PROSITE" id="PS50042"/>
    </source>
</evidence>
<comment type="caution">
    <text evidence="16">Lacks conserved residue(s) required for the propagation of feature annotation.</text>
</comment>
<comment type="domain">
    <text evidence="16">The segment S4 is probably the voltage-sensor and is characterized by a series of positively charged amino acids. The pore-forming region H5 is enclosed by the transmembrane segments S5 and S6 in the Shaker-type (1P/6TM) and contains the GYGD signature motif which seems to be involved in potassium selectivity.</text>
</comment>
<keyword evidence="6" id="KW-0677">Repeat</keyword>
<dbReference type="InterPro" id="IPR005821">
    <property type="entry name" value="Ion_trans_dom"/>
</dbReference>
<feature type="repeat" description="ANK" evidence="15">
    <location>
        <begin position="660"/>
        <end position="692"/>
    </location>
</feature>
<evidence type="ECO:0000256" key="5">
    <source>
        <dbReference type="ARBA" id="ARBA00022692"/>
    </source>
</evidence>
<keyword evidence="3 16" id="KW-0813">Transport</keyword>
<dbReference type="PANTHER" id="PTHR45743:SF2">
    <property type="entry name" value="POTASSIUM CHANNEL AKT1"/>
    <property type="match status" value="1"/>
</dbReference>
<evidence type="ECO:0000256" key="11">
    <source>
        <dbReference type="ARBA" id="ARBA00023043"/>
    </source>
</evidence>
<evidence type="ECO:0000256" key="7">
    <source>
        <dbReference type="ARBA" id="ARBA00022826"/>
    </source>
</evidence>
<dbReference type="InterPro" id="IPR018490">
    <property type="entry name" value="cNMP-bd_dom_sf"/>
</dbReference>
<evidence type="ECO:0000256" key="6">
    <source>
        <dbReference type="ARBA" id="ARBA00022737"/>
    </source>
</evidence>
<comment type="similarity">
    <text evidence="2 16">Belongs to the potassium channel family. Plant (TC 1.A.1.4) subfamily.</text>
</comment>
<dbReference type="InterPro" id="IPR021789">
    <property type="entry name" value="KHA_dom"/>
</dbReference>
<evidence type="ECO:0000256" key="1">
    <source>
        <dbReference type="ARBA" id="ARBA00004141"/>
    </source>
</evidence>
<comment type="caution">
    <text evidence="19">The sequence shown here is derived from an EMBL/GenBank/DDBJ whole genome shotgun (WGS) entry which is preliminary data.</text>
</comment>
<dbReference type="PANTHER" id="PTHR45743">
    <property type="entry name" value="POTASSIUM CHANNEL AKT1"/>
    <property type="match status" value="1"/>
</dbReference>
<dbReference type="PROSITE" id="PS50297">
    <property type="entry name" value="ANK_REP_REGION"/>
    <property type="match status" value="2"/>
</dbReference>
<dbReference type="InterPro" id="IPR045319">
    <property type="entry name" value="KAT/AKT"/>
</dbReference>
<evidence type="ECO:0000259" key="18">
    <source>
        <dbReference type="PROSITE" id="PS51490"/>
    </source>
</evidence>
<keyword evidence="5 16" id="KW-0812">Transmembrane</keyword>
<dbReference type="Gene3D" id="1.10.287.70">
    <property type="match status" value="1"/>
</dbReference>
<feature type="transmembrane region" description="Helical" evidence="16">
    <location>
        <begin position="198"/>
        <end position="223"/>
    </location>
</feature>
<dbReference type="Pfam" id="PF00520">
    <property type="entry name" value="Ion_trans"/>
    <property type="match status" value="1"/>
</dbReference>
<dbReference type="AlphaFoldDB" id="A0AAV8RFW0"/>
<dbReference type="GO" id="GO:0034702">
    <property type="term" value="C:monoatomic ion channel complex"/>
    <property type="evidence" value="ECO:0007669"/>
    <property type="project" value="UniProtKB-KW"/>
</dbReference>
<dbReference type="PROSITE" id="PS51490">
    <property type="entry name" value="KHA"/>
    <property type="match status" value="1"/>
</dbReference>
<dbReference type="FunFam" id="1.10.287.70:FF:000139">
    <property type="entry name" value="Potassium channel SKOR"/>
    <property type="match status" value="1"/>
</dbReference>
<evidence type="ECO:0000256" key="9">
    <source>
        <dbReference type="ARBA" id="ARBA00022958"/>
    </source>
</evidence>
<feature type="transmembrane region" description="Helical" evidence="16">
    <location>
        <begin position="103"/>
        <end position="129"/>
    </location>
</feature>
<feature type="repeat" description="ANK" evidence="15">
    <location>
        <begin position="562"/>
        <end position="594"/>
    </location>
</feature>
<feature type="transmembrane region" description="Helical" evidence="16">
    <location>
        <begin position="65"/>
        <end position="83"/>
    </location>
</feature>
<dbReference type="InterPro" id="IPR036770">
    <property type="entry name" value="Ankyrin_rpt-contain_sf"/>
</dbReference>
<dbReference type="PRINTS" id="PR01463">
    <property type="entry name" value="EAGCHANLFMLY"/>
</dbReference>
<dbReference type="Pfam" id="PF00027">
    <property type="entry name" value="cNMP_binding"/>
    <property type="match status" value="1"/>
</dbReference>
<evidence type="ECO:0000256" key="10">
    <source>
        <dbReference type="ARBA" id="ARBA00022989"/>
    </source>
</evidence>
<dbReference type="InterPro" id="IPR002110">
    <property type="entry name" value="Ankyrin_rpt"/>
</dbReference>
<keyword evidence="11 15" id="KW-0040">ANK repeat</keyword>